<organism evidence="9 10">
    <name type="scientific">Helicocarpus griseus UAMH5409</name>
    <dbReference type="NCBI Taxonomy" id="1447875"/>
    <lineage>
        <taxon>Eukaryota</taxon>
        <taxon>Fungi</taxon>
        <taxon>Dikarya</taxon>
        <taxon>Ascomycota</taxon>
        <taxon>Pezizomycotina</taxon>
        <taxon>Eurotiomycetes</taxon>
        <taxon>Eurotiomycetidae</taxon>
        <taxon>Onygenales</taxon>
        <taxon>Ajellomycetaceae</taxon>
        <taxon>Helicocarpus</taxon>
    </lineage>
</organism>
<dbReference type="PANTHER" id="PTHR23502:SF51">
    <property type="entry name" value="QUINIDINE RESISTANCE PROTEIN 1-RELATED"/>
    <property type="match status" value="1"/>
</dbReference>
<dbReference type="SUPFAM" id="SSF103473">
    <property type="entry name" value="MFS general substrate transporter"/>
    <property type="match status" value="1"/>
</dbReference>
<keyword evidence="2" id="KW-0813">Transport</keyword>
<feature type="transmembrane region" description="Helical" evidence="7">
    <location>
        <begin position="246"/>
        <end position="270"/>
    </location>
</feature>
<comment type="caution">
    <text evidence="9">The sequence shown here is derived from an EMBL/GenBank/DDBJ whole genome shotgun (WGS) entry which is preliminary data.</text>
</comment>
<dbReference type="GO" id="GO:0005886">
    <property type="term" value="C:plasma membrane"/>
    <property type="evidence" value="ECO:0007669"/>
    <property type="project" value="TreeGrafter"/>
</dbReference>
<dbReference type="Pfam" id="PF07690">
    <property type="entry name" value="MFS_1"/>
    <property type="match status" value="1"/>
</dbReference>
<dbReference type="AlphaFoldDB" id="A0A2B7XYX9"/>
<dbReference type="STRING" id="1447875.A0A2B7XYX9"/>
<dbReference type="EMBL" id="PDNB01000043">
    <property type="protein sequence ID" value="PGH13677.1"/>
    <property type="molecule type" value="Genomic_DNA"/>
</dbReference>
<feature type="transmembrane region" description="Helical" evidence="7">
    <location>
        <begin position="139"/>
        <end position="158"/>
    </location>
</feature>
<accession>A0A2B7XYX9</accession>
<dbReference type="Proteomes" id="UP000223968">
    <property type="component" value="Unassembled WGS sequence"/>
</dbReference>
<keyword evidence="10" id="KW-1185">Reference proteome</keyword>
<evidence type="ECO:0000259" key="8">
    <source>
        <dbReference type="PROSITE" id="PS50850"/>
    </source>
</evidence>
<dbReference type="Gene3D" id="1.20.1720.10">
    <property type="entry name" value="Multidrug resistance protein D"/>
    <property type="match status" value="1"/>
</dbReference>
<dbReference type="InterPro" id="IPR036259">
    <property type="entry name" value="MFS_trans_sf"/>
</dbReference>
<gene>
    <name evidence="9" type="ORF">AJ79_03526</name>
</gene>
<feature type="domain" description="Major facilitator superfamily (MFS) profile" evidence="8">
    <location>
        <begin position="1"/>
        <end position="455"/>
    </location>
</feature>
<feature type="transmembrane region" description="Helical" evidence="7">
    <location>
        <begin position="276"/>
        <end position="300"/>
    </location>
</feature>
<keyword evidence="3 7" id="KW-0812">Transmembrane</keyword>
<feature type="transmembrane region" description="Helical" evidence="7">
    <location>
        <begin position="51"/>
        <end position="68"/>
    </location>
</feature>
<dbReference type="InterPro" id="IPR020846">
    <property type="entry name" value="MFS_dom"/>
</dbReference>
<evidence type="ECO:0000256" key="5">
    <source>
        <dbReference type="ARBA" id="ARBA00023136"/>
    </source>
</evidence>
<evidence type="ECO:0000256" key="6">
    <source>
        <dbReference type="SAM" id="MobiDB-lite"/>
    </source>
</evidence>
<dbReference type="Gene3D" id="1.20.1250.20">
    <property type="entry name" value="MFS general substrate transporter like domains"/>
    <property type="match status" value="1"/>
</dbReference>
<evidence type="ECO:0000313" key="9">
    <source>
        <dbReference type="EMBL" id="PGH13677.1"/>
    </source>
</evidence>
<feature type="transmembrane region" description="Helical" evidence="7">
    <location>
        <begin position="364"/>
        <end position="389"/>
    </location>
</feature>
<evidence type="ECO:0000256" key="2">
    <source>
        <dbReference type="ARBA" id="ARBA00022448"/>
    </source>
</evidence>
<dbReference type="PANTHER" id="PTHR23502">
    <property type="entry name" value="MAJOR FACILITATOR SUPERFAMILY"/>
    <property type="match status" value="1"/>
</dbReference>
<name>A0A2B7XYX9_9EURO</name>
<feature type="transmembrane region" description="Helical" evidence="7">
    <location>
        <begin position="109"/>
        <end position="127"/>
    </location>
</feature>
<protein>
    <recommendedName>
        <fullName evidence="8">Major facilitator superfamily (MFS) profile domain-containing protein</fullName>
    </recommendedName>
</protein>
<dbReference type="OrthoDB" id="440553at2759"/>
<feature type="transmembrane region" description="Helical" evidence="7">
    <location>
        <begin position="401"/>
        <end position="419"/>
    </location>
</feature>
<evidence type="ECO:0000256" key="4">
    <source>
        <dbReference type="ARBA" id="ARBA00022989"/>
    </source>
</evidence>
<feature type="region of interest" description="Disordered" evidence="6">
    <location>
        <begin position="195"/>
        <end position="221"/>
    </location>
</feature>
<proteinExistence type="predicted"/>
<comment type="subcellular location">
    <subcellularLocation>
        <location evidence="1">Membrane</location>
        <topology evidence="1">Multi-pass membrane protein</topology>
    </subcellularLocation>
</comment>
<feature type="transmembrane region" description="Helical" evidence="7">
    <location>
        <begin position="425"/>
        <end position="449"/>
    </location>
</feature>
<evidence type="ECO:0000256" key="3">
    <source>
        <dbReference type="ARBA" id="ARBA00022692"/>
    </source>
</evidence>
<evidence type="ECO:0000313" key="10">
    <source>
        <dbReference type="Proteomes" id="UP000223968"/>
    </source>
</evidence>
<feature type="transmembrane region" description="Helical" evidence="7">
    <location>
        <begin position="333"/>
        <end position="352"/>
    </location>
</feature>
<keyword evidence="4 7" id="KW-1133">Transmembrane helix</keyword>
<dbReference type="PROSITE" id="PS50850">
    <property type="entry name" value="MFS"/>
    <property type="match status" value="1"/>
</dbReference>
<dbReference type="InterPro" id="IPR011701">
    <property type="entry name" value="MFS"/>
</dbReference>
<evidence type="ECO:0000256" key="1">
    <source>
        <dbReference type="ARBA" id="ARBA00004141"/>
    </source>
</evidence>
<dbReference type="GO" id="GO:0022857">
    <property type="term" value="F:transmembrane transporter activity"/>
    <property type="evidence" value="ECO:0007669"/>
    <property type="project" value="InterPro"/>
</dbReference>
<sequence>MGSALLTHIGGHLLTRAEHAGPRTLRVAVHDELDCDFLYGDLADTAGRRPAVLLCFAFYIAANIGLALQSNYAALIVLRCLQATGSSPTIALATGVVADITTTAQRGTYMGWAMAGSLLGPSIGPIVGGLLAEYLGWRAIFWFLVIFASTFIVQFAVLHPETGRSIVGDGSFAPQRWNMSVITYLKTRRAARQGAIDDNDGNDPPGPTTAAAGATPSTPPIRPPLRFPNPLKALTILREKDSATALLANALIFAAFYDMTTTVTSLFHSIYNYSEFQIGLCYIPIGAGACFASIASGFLLDYNYRRIACELNLPVSRSKQADLRHFPIERARLQIVLPLLALSFCAVVTYGWMLHFRVPVAGPLVLLCIAGASLSAAVNTVGTLLVDLHPGRAATVTASNNLVRCLLGAGATGVIQPMISGLGVGWCFTLIAFVMAGMAPVLMVLIRFGPKCREERRIREEERASRAGV</sequence>
<keyword evidence="5 7" id="KW-0472">Membrane</keyword>
<evidence type="ECO:0000256" key="7">
    <source>
        <dbReference type="SAM" id="Phobius"/>
    </source>
</evidence>
<reference evidence="9 10" key="1">
    <citation type="submission" date="2017-10" db="EMBL/GenBank/DDBJ databases">
        <title>Comparative genomics in systemic dimorphic fungi from Ajellomycetaceae.</title>
        <authorList>
            <person name="Munoz J.F."/>
            <person name="Mcewen J.G."/>
            <person name="Clay O.K."/>
            <person name="Cuomo C.A."/>
        </authorList>
    </citation>
    <scope>NUCLEOTIDE SEQUENCE [LARGE SCALE GENOMIC DNA]</scope>
    <source>
        <strain evidence="9 10">UAMH5409</strain>
    </source>
</reference>